<accession>A0A2T0MIQ4</accession>
<dbReference type="InterPro" id="IPR032809">
    <property type="entry name" value="Put_HupE_UreJ"/>
</dbReference>
<feature type="transmembrane region" description="Helical" evidence="1">
    <location>
        <begin position="71"/>
        <end position="92"/>
    </location>
</feature>
<feature type="transmembrane region" description="Helical" evidence="1">
    <location>
        <begin position="146"/>
        <end position="165"/>
    </location>
</feature>
<name>A0A2T0MIQ4_9FLAO</name>
<dbReference type="EMBL" id="PVYX01000001">
    <property type="protein sequence ID" value="PRX57464.1"/>
    <property type="molecule type" value="Genomic_DNA"/>
</dbReference>
<feature type="transmembrane region" description="Helical" evidence="1">
    <location>
        <begin position="104"/>
        <end position="126"/>
    </location>
</feature>
<sequence>MHPFEFYLKLGFEHISNLAGYDHILFLVVLCAIYRIQQWKNILILVTAFTIGHSVTLALVSMDIFTIPSSIIKFLIPATIFITALHNVIGVNPTLEPKRMGRNYVMALFFGFIHGMDFSNYFKALIMGDSSILVPLLGFNIGIELGQLLVVFFIVGIAFLFLNVIGTKHRDWNVFISGAAAGMSLISMLEYKFW</sequence>
<organism evidence="2 3">
    <name type="scientific">Flagellimonas meridianipacifica</name>
    <dbReference type="NCBI Taxonomy" id="1080225"/>
    <lineage>
        <taxon>Bacteria</taxon>
        <taxon>Pseudomonadati</taxon>
        <taxon>Bacteroidota</taxon>
        <taxon>Flavobacteriia</taxon>
        <taxon>Flavobacteriales</taxon>
        <taxon>Flavobacteriaceae</taxon>
        <taxon>Flagellimonas</taxon>
    </lineage>
</organism>
<keyword evidence="1" id="KW-0812">Transmembrane</keyword>
<dbReference type="Pfam" id="PF13795">
    <property type="entry name" value="HupE_UreJ_2"/>
    <property type="match status" value="1"/>
</dbReference>
<gene>
    <name evidence="2" type="ORF">CLV81_1469</name>
</gene>
<dbReference type="RefSeq" id="WP_106144358.1">
    <property type="nucleotide sequence ID" value="NZ_PVYX01000001.1"/>
</dbReference>
<protein>
    <submittedName>
        <fullName evidence="2">HupE/UreJ protein</fullName>
    </submittedName>
</protein>
<keyword evidence="3" id="KW-1185">Reference proteome</keyword>
<feature type="transmembrane region" description="Helical" evidence="1">
    <location>
        <begin position="20"/>
        <end position="36"/>
    </location>
</feature>
<keyword evidence="1" id="KW-1133">Transmembrane helix</keyword>
<reference evidence="2 3" key="1">
    <citation type="submission" date="2018-03" db="EMBL/GenBank/DDBJ databases">
        <title>Genomic Encyclopedia of Archaeal and Bacterial Type Strains, Phase II (KMG-II): from individual species to whole genera.</title>
        <authorList>
            <person name="Goeker M."/>
        </authorList>
    </citation>
    <scope>NUCLEOTIDE SEQUENCE [LARGE SCALE GENOMIC DNA]</scope>
    <source>
        <strain evidence="2 3">DSM 25027</strain>
    </source>
</reference>
<proteinExistence type="predicted"/>
<keyword evidence="1" id="KW-0472">Membrane</keyword>
<dbReference type="Proteomes" id="UP000237640">
    <property type="component" value="Unassembled WGS sequence"/>
</dbReference>
<evidence type="ECO:0000256" key="1">
    <source>
        <dbReference type="SAM" id="Phobius"/>
    </source>
</evidence>
<evidence type="ECO:0000313" key="2">
    <source>
        <dbReference type="EMBL" id="PRX57464.1"/>
    </source>
</evidence>
<dbReference type="OrthoDB" id="9808870at2"/>
<comment type="caution">
    <text evidence="2">The sequence shown here is derived from an EMBL/GenBank/DDBJ whole genome shotgun (WGS) entry which is preliminary data.</text>
</comment>
<evidence type="ECO:0000313" key="3">
    <source>
        <dbReference type="Proteomes" id="UP000237640"/>
    </source>
</evidence>
<feature type="transmembrane region" description="Helical" evidence="1">
    <location>
        <begin position="43"/>
        <end position="65"/>
    </location>
</feature>
<dbReference type="AlphaFoldDB" id="A0A2T0MIQ4"/>
<feature type="transmembrane region" description="Helical" evidence="1">
    <location>
        <begin position="172"/>
        <end position="189"/>
    </location>
</feature>